<name>A0A4T0I7T2_WALIC</name>
<gene>
    <name evidence="2" type="ORF">E3P90_01635</name>
</gene>
<dbReference type="GO" id="GO:0005634">
    <property type="term" value="C:nucleus"/>
    <property type="evidence" value="ECO:0007669"/>
    <property type="project" value="TreeGrafter"/>
</dbReference>
<evidence type="ECO:0000313" key="2">
    <source>
        <dbReference type="EMBL" id="TIB13524.1"/>
    </source>
</evidence>
<reference evidence="2 3" key="1">
    <citation type="submission" date="2019-03" db="EMBL/GenBank/DDBJ databases">
        <title>Sequencing 23 genomes of Wallemia ichthyophaga.</title>
        <authorList>
            <person name="Gostincar C."/>
        </authorList>
    </citation>
    <scope>NUCLEOTIDE SEQUENCE [LARGE SCALE GENOMIC DNA]</scope>
    <source>
        <strain evidence="2 3">EXF-8621</strain>
    </source>
</reference>
<feature type="compositionally biased region" description="Low complexity" evidence="1">
    <location>
        <begin position="1"/>
        <end position="35"/>
    </location>
</feature>
<dbReference type="GO" id="GO:0016538">
    <property type="term" value="F:cyclin-dependent protein serine/threonine kinase regulator activity"/>
    <property type="evidence" value="ECO:0007669"/>
    <property type="project" value="TreeGrafter"/>
</dbReference>
<comment type="caution">
    <text evidence="2">The sequence shown here is derived from an EMBL/GenBank/DDBJ whole genome shotgun (WGS) entry which is preliminary data.</text>
</comment>
<dbReference type="CDD" id="cd20557">
    <property type="entry name" value="CYCLIN_ScPCL1-like"/>
    <property type="match status" value="1"/>
</dbReference>
<proteinExistence type="predicted"/>
<dbReference type="GO" id="GO:0000307">
    <property type="term" value="C:cyclin-dependent protein kinase holoenzyme complex"/>
    <property type="evidence" value="ECO:0007669"/>
    <property type="project" value="TreeGrafter"/>
</dbReference>
<evidence type="ECO:0008006" key="4">
    <source>
        <dbReference type="Google" id="ProtNLM"/>
    </source>
</evidence>
<dbReference type="GO" id="GO:0019901">
    <property type="term" value="F:protein kinase binding"/>
    <property type="evidence" value="ECO:0007669"/>
    <property type="project" value="InterPro"/>
</dbReference>
<dbReference type="Gene3D" id="1.10.472.10">
    <property type="entry name" value="Cyclin-like"/>
    <property type="match status" value="1"/>
</dbReference>
<feature type="compositionally biased region" description="Polar residues" evidence="1">
    <location>
        <begin position="36"/>
        <end position="51"/>
    </location>
</feature>
<feature type="compositionally biased region" description="Low complexity" evidence="1">
    <location>
        <begin position="89"/>
        <end position="108"/>
    </location>
</feature>
<sequence>MTEIWHYQNSSHNSNYNSPASTSSSVHSNHSNHSSQYNTSPTSYDNNSSNEYLPRLQSLSLDAPKAPVAQPLPTPPTASSARGTKRCRSSSYASDSSQGSFSASPSDDLVARERKSFADGLIDTAVFTVEAIWKCPLPEDPSPRSIEDSQLPLKCFIRETLRRSKTSSHILQVALFYLFKIRDKVKCRRAEAAQMLCGNQVETCEDSLLCGRRTFLSALILSNKYLSERNYSNRAWSKMSGLTANEISSNERAFLILISYDLNVSESTWRRWVAFLGTLVDKQAKLPQTSQSEDVDDERSCKRTCLQTSPSGSNTATPKPSSTRLNEQVSQGVESYSSKVSWEGVKAASASSTAAV</sequence>
<dbReference type="OrthoDB" id="286814at2759"/>
<dbReference type="EMBL" id="SPOF01000014">
    <property type="protein sequence ID" value="TIB13524.1"/>
    <property type="molecule type" value="Genomic_DNA"/>
</dbReference>
<accession>A0A4T0I7T2</accession>
<dbReference type="PANTHER" id="PTHR15615">
    <property type="match status" value="1"/>
</dbReference>
<feature type="region of interest" description="Disordered" evidence="1">
    <location>
        <begin position="286"/>
        <end position="356"/>
    </location>
</feature>
<evidence type="ECO:0000256" key="1">
    <source>
        <dbReference type="SAM" id="MobiDB-lite"/>
    </source>
</evidence>
<dbReference type="Proteomes" id="UP000306954">
    <property type="component" value="Unassembled WGS sequence"/>
</dbReference>
<feature type="compositionally biased region" description="Polar residues" evidence="1">
    <location>
        <begin position="305"/>
        <end position="340"/>
    </location>
</feature>
<dbReference type="PANTHER" id="PTHR15615:SF36">
    <property type="entry name" value="PHO85 CYCLIN-5"/>
    <property type="match status" value="1"/>
</dbReference>
<feature type="region of interest" description="Disordered" evidence="1">
    <location>
        <begin position="1"/>
        <end position="51"/>
    </location>
</feature>
<protein>
    <recommendedName>
        <fullName evidence="4">G1/S-specific cyclin pas1</fullName>
    </recommendedName>
</protein>
<feature type="region of interest" description="Disordered" evidence="1">
    <location>
        <begin position="65"/>
        <end position="108"/>
    </location>
</feature>
<dbReference type="AlphaFoldDB" id="A0A4T0I7T2"/>
<evidence type="ECO:0000313" key="3">
    <source>
        <dbReference type="Proteomes" id="UP000306954"/>
    </source>
</evidence>
<feature type="compositionally biased region" description="Low complexity" evidence="1">
    <location>
        <begin position="347"/>
        <end position="356"/>
    </location>
</feature>
<organism evidence="2 3">
    <name type="scientific">Wallemia ichthyophaga</name>
    <dbReference type="NCBI Taxonomy" id="245174"/>
    <lineage>
        <taxon>Eukaryota</taxon>
        <taxon>Fungi</taxon>
        <taxon>Dikarya</taxon>
        <taxon>Basidiomycota</taxon>
        <taxon>Wallemiomycotina</taxon>
        <taxon>Wallemiomycetes</taxon>
        <taxon>Wallemiales</taxon>
        <taxon>Wallemiaceae</taxon>
        <taxon>Wallemia</taxon>
    </lineage>
</organism>
<dbReference type="InterPro" id="IPR013922">
    <property type="entry name" value="Cyclin_PHO80-like"/>
</dbReference>
<dbReference type="OMA" id="KCFIRET"/>